<dbReference type="RefSeq" id="XP_014171100.1">
    <property type="nucleotide sequence ID" value="XM_014315625.1"/>
</dbReference>
<dbReference type="GeneID" id="25981700"/>
<reference evidence="2 3" key="1">
    <citation type="journal article" date="2011" name="Proc. Natl. Acad. Sci. U.S.A.">
        <title>Genome and transcriptome analyses of the mountain pine beetle-fungal symbiont Grosmannia clavigera, a lodgepole pine pathogen.</title>
        <authorList>
            <person name="DiGuistini S."/>
            <person name="Wang Y."/>
            <person name="Liao N.Y."/>
            <person name="Taylor G."/>
            <person name="Tanguay P."/>
            <person name="Feau N."/>
            <person name="Henrissat B."/>
            <person name="Chan S.K."/>
            <person name="Hesse-Orce U."/>
            <person name="Alamouti S.M."/>
            <person name="Tsui C.K.M."/>
            <person name="Docking R.T."/>
            <person name="Levasseur A."/>
            <person name="Haridas S."/>
            <person name="Robertson G."/>
            <person name="Birol I."/>
            <person name="Holt R.A."/>
            <person name="Marra M.A."/>
            <person name="Hamelin R.C."/>
            <person name="Hirst M."/>
            <person name="Jones S.J.M."/>
            <person name="Bohlmann J."/>
            <person name="Breuil C."/>
        </authorList>
    </citation>
    <scope>NUCLEOTIDE SEQUENCE [LARGE SCALE GENOMIC DNA]</scope>
    <source>
        <strain evidence="3">kw1407 / UAMH 11150</strain>
    </source>
</reference>
<organism evidence="3">
    <name type="scientific">Grosmannia clavigera (strain kw1407 / UAMH 11150)</name>
    <name type="common">Blue stain fungus</name>
    <name type="synonym">Graphiocladiella clavigera</name>
    <dbReference type="NCBI Taxonomy" id="655863"/>
    <lineage>
        <taxon>Eukaryota</taxon>
        <taxon>Fungi</taxon>
        <taxon>Dikarya</taxon>
        <taxon>Ascomycota</taxon>
        <taxon>Pezizomycotina</taxon>
        <taxon>Sordariomycetes</taxon>
        <taxon>Sordariomycetidae</taxon>
        <taxon>Ophiostomatales</taxon>
        <taxon>Ophiostomataceae</taxon>
        <taxon>Leptographium</taxon>
    </lineage>
</organism>
<evidence type="ECO:0000313" key="3">
    <source>
        <dbReference type="Proteomes" id="UP000007796"/>
    </source>
</evidence>
<dbReference type="InterPro" id="IPR038718">
    <property type="entry name" value="SNF2-like_sf"/>
</dbReference>
<protein>
    <recommendedName>
        <fullName evidence="4">Helicase ATP-binding domain-containing protein</fullName>
    </recommendedName>
</protein>
<dbReference type="Proteomes" id="UP000007796">
    <property type="component" value="Unassembled WGS sequence"/>
</dbReference>
<evidence type="ECO:0000256" key="1">
    <source>
        <dbReference type="SAM" id="MobiDB-lite"/>
    </source>
</evidence>
<dbReference type="EMBL" id="GL629788">
    <property type="protein sequence ID" value="EFX01618.1"/>
    <property type="molecule type" value="Genomic_DNA"/>
</dbReference>
<gene>
    <name evidence="2" type="ORF">CMQ_8084</name>
</gene>
<name>F0XKY3_GROCL</name>
<dbReference type="AlphaFoldDB" id="F0XKY3"/>
<keyword evidence="3" id="KW-1185">Reference proteome</keyword>
<dbReference type="OrthoDB" id="4986691at2759"/>
<dbReference type="HOGENOM" id="CLU_1602903_0_0_1"/>
<dbReference type="SUPFAM" id="SSF52540">
    <property type="entry name" value="P-loop containing nucleoside triphosphate hydrolases"/>
    <property type="match status" value="1"/>
</dbReference>
<accession>F0XKY3</accession>
<feature type="region of interest" description="Disordered" evidence="1">
    <location>
        <begin position="29"/>
        <end position="50"/>
    </location>
</feature>
<evidence type="ECO:0008006" key="4">
    <source>
        <dbReference type="Google" id="ProtNLM"/>
    </source>
</evidence>
<proteinExistence type="predicted"/>
<evidence type="ECO:0000313" key="2">
    <source>
        <dbReference type="EMBL" id="EFX01618.1"/>
    </source>
</evidence>
<dbReference type="InterPro" id="IPR027417">
    <property type="entry name" value="P-loop_NTPase"/>
</dbReference>
<dbReference type="InParanoid" id="F0XKY3"/>
<sequence>MLRSQRLKFCRKNISYNFGIALEAEQEANDNADDNADNNPDAEAEEDETEEKVWYEKGKLLEPLNKVAFSTIVFDECQYVRRPLSTYGWLARLLQADAKILASATPFLNIIQDIWGALTILTEHAKIGRCFYLVSLIAVQLRLLYTFVTYHCLGEFLRQDLDNYLS</sequence>
<dbReference type="Gene3D" id="3.40.50.10810">
    <property type="entry name" value="Tandem AAA-ATPase domain"/>
    <property type="match status" value="1"/>
</dbReference>